<protein>
    <submittedName>
        <fullName evidence="1">Uncharacterized protein</fullName>
    </submittedName>
</protein>
<dbReference type="EMBL" id="JAJSOW010000102">
    <property type="protein sequence ID" value="KAI9178615.1"/>
    <property type="molecule type" value="Genomic_DNA"/>
</dbReference>
<dbReference type="InterPro" id="IPR004158">
    <property type="entry name" value="DUF247_pln"/>
</dbReference>
<evidence type="ECO:0000313" key="2">
    <source>
        <dbReference type="Proteomes" id="UP001064489"/>
    </source>
</evidence>
<dbReference type="Pfam" id="PF03140">
    <property type="entry name" value="DUF247"/>
    <property type="match status" value="1"/>
</dbReference>
<comment type="caution">
    <text evidence="1">The sequence shown here is derived from an EMBL/GenBank/DDBJ whole genome shotgun (WGS) entry which is preliminary data.</text>
</comment>
<keyword evidence="2" id="KW-1185">Reference proteome</keyword>
<dbReference type="AlphaFoldDB" id="A0AAD5NRQ4"/>
<sequence length="204" mass="23467">MSESFDSIFGCVVVKSLDRDETPFMGMDALDSRVALKALIFKTRKRVESDLAADQEALLIDRVEIIYWHTWDPKFFNPDKNRAIDYFLAVEQENNKMDNNNDDVSFDFNKLADSLRGSIPGFDSMDCVFTRPGMIKEIMFDIMTLENQLPIFILDDMFKLANPAMPSQRYEGCSLRSAGLLHISRQNMEGRVEATLFQHSMDRP</sequence>
<organism evidence="1 2">
    <name type="scientific">Acer negundo</name>
    <name type="common">Box elder</name>
    <dbReference type="NCBI Taxonomy" id="4023"/>
    <lineage>
        <taxon>Eukaryota</taxon>
        <taxon>Viridiplantae</taxon>
        <taxon>Streptophyta</taxon>
        <taxon>Embryophyta</taxon>
        <taxon>Tracheophyta</taxon>
        <taxon>Spermatophyta</taxon>
        <taxon>Magnoliopsida</taxon>
        <taxon>eudicotyledons</taxon>
        <taxon>Gunneridae</taxon>
        <taxon>Pentapetalae</taxon>
        <taxon>rosids</taxon>
        <taxon>malvids</taxon>
        <taxon>Sapindales</taxon>
        <taxon>Sapindaceae</taxon>
        <taxon>Hippocastanoideae</taxon>
        <taxon>Acereae</taxon>
        <taxon>Acer</taxon>
    </lineage>
</organism>
<reference evidence="1" key="2">
    <citation type="submission" date="2023-02" db="EMBL/GenBank/DDBJ databases">
        <authorList>
            <person name="Swenson N.G."/>
            <person name="Wegrzyn J.L."/>
            <person name="Mcevoy S.L."/>
        </authorList>
    </citation>
    <scope>NUCLEOTIDE SEQUENCE</scope>
    <source>
        <strain evidence="1">91603</strain>
        <tissue evidence="1">Leaf</tissue>
    </source>
</reference>
<name>A0AAD5NRQ4_ACENE</name>
<gene>
    <name evidence="1" type="ORF">LWI28_028549</name>
</gene>
<proteinExistence type="predicted"/>
<dbReference type="Proteomes" id="UP001064489">
    <property type="component" value="Chromosome 5"/>
</dbReference>
<evidence type="ECO:0000313" key="1">
    <source>
        <dbReference type="EMBL" id="KAI9178615.1"/>
    </source>
</evidence>
<reference evidence="1" key="1">
    <citation type="journal article" date="2022" name="Plant J.">
        <title>Strategies of tolerance reflected in two North American maple genomes.</title>
        <authorList>
            <person name="McEvoy S.L."/>
            <person name="Sezen U.U."/>
            <person name="Trouern-Trend A."/>
            <person name="McMahon S.M."/>
            <person name="Schaberg P.G."/>
            <person name="Yang J."/>
            <person name="Wegrzyn J.L."/>
            <person name="Swenson N.G."/>
        </authorList>
    </citation>
    <scope>NUCLEOTIDE SEQUENCE</scope>
    <source>
        <strain evidence="1">91603</strain>
    </source>
</reference>
<accession>A0AAD5NRQ4</accession>